<organism evidence="1 2">
    <name type="scientific">Massilia cavernae</name>
    <dbReference type="NCBI Taxonomy" id="2320864"/>
    <lineage>
        <taxon>Bacteria</taxon>
        <taxon>Pseudomonadati</taxon>
        <taxon>Pseudomonadota</taxon>
        <taxon>Betaproteobacteria</taxon>
        <taxon>Burkholderiales</taxon>
        <taxon>Oxalobacteraceae</taxon>
        <taxon>Telluria group</taxon>
        <taxon>Massilia</taxon>
    </lineage>
</organism>
<comment type="caution">
    <text evidence="1">The sequence shown here is derived from an EMBL/GenBank/DDBJ whole genome shotgun (WGS) entry which is preliminary data.</text>
</comment>
<dbReference type="AlphaFoldDB" id="A0A418XSY7"/>
<accession>A0A418XSY7</accession>
<evidence type="ECO:0000313" key="1">
    <source>
        <dbReference type="EMBL" id="RJG15556.1"/>
    </source>
</evidence>
<dbReference type="Pfam" id="PF10604">
    <property type="entry name" value="Polyketide_cyc2"/>
    <property type="match status" value="1"/>
</dbReference>
<dbReference type="RefSeq" id="WP_119811192.1">
    <property type="nucleotide sequence ID" value="NZ_QYUP01000116.1"/>
</dbReference>
<dbReference type="CDD" id="cd07818">
    <property type="entry name" value="SRPBCC_1"/>
    <property type="match status" value="1"/>
</dbReference>
<dbReference type="Gene3D" id="3.30.530.20">
    <property type="match status" value="1"/>
</dbReference>
<dbReference type="InterPro" id="IPR019587">
    <property type="entry name" value="Polyketide_cyclase/dehydratase"/>
</dbReference>
<dbReference type="OrthoDB" id="9807923at2"/>
<dbReference type="SUPFAM" id="SSF55961">
    <property type="entry name" value="Bet v1-like"/>
    <property type="match status" value="1"/>
</dbReference>
<evidence type="ECO:0000313" key="2">
    <source>
        <dbReference type="Proteomes" id="UP000284006"/>
    </source>
</evidence>
<dbReference type="Proteomes" id="UP000284006">
    <property type="component" value="Unassembled WGS sequence"/>
</dbReference>
<sequence length="175" mass="19297">MLKKIALAVVVILAVILGMAAMQPDSFTVTRSTTIKAPAEKIVPLVNDFHNWTSWSPWEQLDPKMQRGFSGPASGVGAVYTWNGNDDVGQGRMEITDQTLPSKVTIKLDFVEPFESSNVTRFNFVPQGDSTTVTWNMSGPMPFVSKIMSVFMSMDKMIGKDFEKGLAQMKAVAEK</sequence>
<dbReference type="EMBL" id="QYUP01000116">
    <property type="protein sequence ID" value="RJG15556.1"/>
    <property type="molecule type" value="Genomic_DNA"/>
</dbReference>
<dbReference type="InterPro" id="IPR023393">
    <property type="entry name" value="START-like_dom_sf"/>
</dbReference>
<name>A0A418XSY7_9BURK</name>
<protein>
    <submittedName>
        <fullName evidence="1">Polyketide cyclase</fullName>
    </submittedName>
</protein>
<keyword evidence="2" id="KW-1185">Reference proteome</keyword>
<gene>
    <name evidence="1" type="ORF">D3872_13040</name>
</gene>
<reference evidence="1 2" key="1">
    <citation type="submission" date="2018-09" db="EMBL/GenBank/DDBJ databases">
        <authorList>
            <person name="Zhu H."/>
        </authorList>
    </citation>
    <scope>NUCLEOTIDE SEQUENCE [LARGE SCALE GENOMIC DNA]</scope>
    <source>
        <strain evidence="1 2">K1S02-61</strain>
    </source>
</reference>
<proteinExistence type="predicted"/>